<name>A0A8S9RY13_BRACR</name>
<evidence type="ECO:0000256" key="1">
    <source>
        <dbReference type="ARBA" id="ARBA00022723"/>
    </source>
</evidence>
<gene>
    <name evidence="5" type="ORF">F2Q69_00029924</name>
</gene>
<dbReference type="SMART" id="SM00614">
    <property type="entry name" value="ZnF_BED"/>
    <property type="match status" value="1"/>
</dbReference>
<dbReference type="AlphaFoldDB" id="A0A8S9RY13"/>
<evidence type="ECO:0000313" key="5">
    <source>
        <dbReference type="EMBL" id="KAF3585670.1"/>
    </source>
</evidence>
<keyword evidence="2" id="KW-0863">Zinc-finger</keyword>
<evidence type="ECO:0000313" key="6">
    <source>
        <dbReference type="Proteomes" id="UP000712600"/>
    </source>
</evidence>
<protein>
    <recommendedName>
        <fullName evidence="4">BED-type domain-containing protein</fullName>
    </recommendedName>
</protein>
<dbReference type="GO" id="GO:0003677">
    <property type="term" value="F:DNA binding"/>
    <property type="evidence" value="ECO:0007669"/>
    <property type="project" value="InterPro"/>
</dbReference>
<dbReference type="InterPro" id="IPR003656">
    <property type="entry name" value="Znf_BED"/>
</dbReference>
<dbReference type="EMBL" id="QGKX02000088">
    <property type="protein sequence ID" value="KAF3585670.1"/>
    <property type="molecule type" value="Genomic_DNA"/>
</dbReference>
<sequence>MTRSMFLDGRSEVLRILPIALDQQPKNTNAPIGYNSSLKGAKKLGIRWIGILTTLSKPTKNLKLKLERGKEAWNQMDWNINNAFKTYKGSSSENNAIATTAPPKRKKTMTSVFLKYFETAPDSKTRKCKLCGQSYSIATTTGNLGRHLNNRHRGYDMASDVATTSVPQTPQVAAKPSQSHSKPPQIDYDHLNWRKERTDLQRSAGGNLATRDYTAGVGKITEAHSDFVMGFISVNPASWEWEMCSRL</sequence>
<dbReference type="InterPro" id="IPR036236">
    <property type="entry name" value="Znf_C2H2_sf"/>
</dbReference>
<accession>A0A8S9RY13</accession>
<dbReference type="GO" id="GO:0008270">
    <property type="term" value="F:zinc ion binding"/>
    <property type="evidence" value="ECO:0007669"/>
    <property type="project" value="UniProtKB-KW"/>
</dbReference>
<proteinExistence type="predicted"/>
<reference evidence="5" key="1">
    <citation type="submission" date="2019-12" db="EMBL/GenBank/DDBJ databases">
        <title>Genome sequencing and annotation of Brassica cretica.</title>
        <authorList>
            <person name="Studholme D.J."/>
            <person name="Sarris P."/>
        </authorList>
    </citation>
    <scope>NUCLEOTIDE SEQUENCE</scope>
    <source>
        <strain evidence="5">PFS-109/04</strain>
        <tissue evidence="5">Leaf</tissue>
    </source>
</reference>
<feature type="domain" description="BED-type" evidence="4">
    <location>
        <begin position="112"/>
        <end position="153"/>
    </location>
</feature>
<keyword evidence="1" id="KW-0479">Metal-binding</keyword>
<evidence type="ECO:0000259" key="4">
    <source>
        <dbReference type="Pfam" id="PF02892"/>
    </source>
</evidence>
<dbReference type="Proteomes" id="UP000712600">
    <property type="component" value="Unassembled WGS sequence"/>
</dbReference>
<dbReference type="Pfam" id="PF02892">
    <property type="entry name" value="zf-BED"/>
    <property type="match status" value="1"/>
</dbReference>
<evidence type="ECO:0000256" key="2">
    <source>
        <dbReference type="ARBA" id="ARBA00022771"/>
    </source>
</evidence>
<keyword evidence="3" id="KW-0862">Zinc</keyword>
<evidence type="ECO:0000256" key="3">
    <source>
        <dbReference type="ARBA" id="ARBA00022833"/>
    </source>
</evidence>
<comment type="caution">
    <text evidence="5">The sequence shown here is derived from an EMBL/GenBank/DDBJ whole genome shotgun (WGS) entry which is preliminary data.</text>
</comment>
<dbReference type="SUPFAM" id="SSF57667">
    <property type="entry name" value="beta-beta-alpha zinc fingers"/>
    <property type="match status" value="1"/>
</dbReference>
<organism evidence="5 6">
    <name type="scientific">Brassica cretica</name>
    <name type="common">Mustard</name>
    <dbReference type="NCBI Taxonomy" id="69181"/>
    <lineage>
        <taxon>Eukaryota</taxon>
        <taxon>Viridiplantae</taxon>
        <taxon>Streptophyta</taxon>
        <taxon>Embryophyta</taxon>
        <taxon>Tracheophyta</taxon>
        <taxon>Spermatophyta</taxon>
        <taxon>Magnoliopsida</taxon>
        <taxon>eudicotyledons</taxon>
        <taxon>Gunneridae</taxon>
        <taxon>Pentapetalae</taxon>
        <taxon>rosids</taxon>
        <taxon>malvids</taxon>
        <taxon>Brassicales</taxon>
        <taxon>Brassicaceae</taxon>
        <taxon>Brassiceae</taxon>
        <taxon>Brassica</taxon>
    </lineage>
</organism>